<feature type="region of interest" description="Disordered" evidence="1">
    <location>
        <begin position="378"/>
        <end position="401"/>
    </location>
</feature>
<feature type="region of interest" description="Disordered" evidence="1">
    <location>
        <begin position="146"/>
        <end position="166"/>
    </location>
</feature>
<name>A0A292PPG3_9PEZI</name>
<dbReference type="Proteomes" id="UP001412239">
    <property type="component" value="Unassembled WGS sequence"/>
</dbReference>
<feature type="non-terminal residue" evidence="2">
    <location>
        <position position="1082"/>
    </location>
</feature>
<feature type="compositionally biased region" description="Basic and acidic residues" evidence="1">
    <location>
        <begin position="226"/>
        <end position="251"/>
    </location>
</feature>
<organism evidence="2 3">
    <name type="scientific">Tuber aestivum</name>
    <name type="common">summer truffle</name>
    <dbReference type="NCBI Taxonomy" id="59557"/>
    <lineage>
        <taxon>Eukaryota</taxon>
        <taxon>Fungi</taxon>
        <taxon>Dikarya</taxon>
        <taxon>Ascomycota</taxon>
        <taxon>Pezizomycotina</taxon>
        <taxon>Pezizomycetes</taxon>
        <taxon>Pezizales</taxon>
        <taxon>Tuberaceae</taxon>
        <taxon>Tuber</taxon>
    </lineage>
</organism>
<dbReference type="PANTHER" id="PTHR42345">
    <property type="entry name" value="TPR_REGION DOMAIN-CONTAINING PROTEIN"/>
    <property type="match status" value="1"/>
</dbReference>
<feature type="region of interest" description="Disordered" evidence="1">
    <location>
        <begin position="186"/>
        <end position="265"/>
    </location>
</feature>
<gene>
    <name evidence="2" type="ORF">GSTUAT00006471001</name>
</gene>
<dbReference type="EMBL" id="LN891082">
    <property type="protein sequence ID" value="CUS09439.1"/>
    <property type="molecule type" value="Genomic_DNA"/>
</dbReference>
<feature type="compositionally biased region" description="Acidic residues" evidence="1">
    <location>
        <begin position="652"/>
        <end position="661"/>
    </location>
</feature>
<dbReference type="PANTHER" id="PTHR42345:SF2">
    <property type="entry name" value="HELICASE-LIKE PROTEIN"/>
    <property type="match status" value="1"/>
</dbReference>
<sequence length="1082" mass="119022">MTTATYPHNNQLSDGDTCMIALTDDRKARNWYETDPHFFLGARWNRIREALPLVFILLILPPNLALDQHLSRRAIGFVAELERSELDLEQQHLLVKSIISWPISCYRQTCFAAGVQRAVKIVPLYRKVQSGSFTTVCASEGEEEEQEMVNGWSSEGHAHSEPAYNRRRHRILKSSFVRAIRKTLGYSSASRTHSPVPTRSSTPVPHVPTHDDGGRPAPTPLSNKLNQKDDPTIPTTKDKPDQTSPPKEENNPTRANPDCNPNREPAVLSSRAIQSLFSGAPVFAASGKKASGELRPRVIFPFDENAEELGGLSDCPPIEHAAFSLCSSRPHRTLNGYENTADHGLVNEEPSMLFFQGIEPGTCGWEFFLKYPVGDAENRDEEEDDDVIDGGGRERGTRRASLGNAKGGLRTVEMGYIVERLKELGEIYHESKSKPPNGRKPLPRGAQRGILEKFSSLELYTNLFTRLLYPPTRITTADFHDPYSLKVQIVALRETLAMEKLWLNFSVVGWRIRLGQILWGENSTVESTSDQDGEKEAAPPRSDAEKVWLLLQILLACELVVRMDAIVSEANSKDSSVSSVGSRDELLDEFKAIGSGKVEWDITLARRWLENVKLVESEAVGKEEKTKTPPVPARKGWFSSRSSEQSPPTDQSESEGGDDESASGRSYDALICPRNHTRQLSGLLYFARRLQWPQIEALSATLQEKLGSPSSFSTPSQSMAATPLDTPLSVAGGSGYFPPFARPKRVKELPSSGISFNGSHEKGGKGSAFPRAIGSGGWLSRTYFSGLILPGEGLPHFLISTLLESDASAVEKLGFQANLYSGFQYDGSTWWSSFSTVGKVLAGYEGSREVGGWIGPCLGSGLGEIGMVDDGWVDLVTMQLDEEPRAKRPYAIKEESNPLGKGPKGSRTVLSTDFTMPRDEVDEEERVILEGLVFKDVARESGEPTGEPTGEPLRYEVELHFSVLPLNEKLEIKLAHDVFFISSFPCVEPPASKNSVETGHLLHKNFSCRSVAIDALAEETFKDRNSILVIEAGGVDGGSEVLARAWCSMIGTHAIIGRKGRTCLGCCVREARGLGIGVVIRI</sequence>
<evidence type="ECO:0000256" key="1">
    <source>
        <dbReference type="SAM" id="MobiDB-lite"/>
    </source>
</evidence>
<feature type="region of interest" description="Disordered" evidence="1">
    <location>
        <begin position="890"/>
        <end position="911"/>
    </location>
</feature>
<proteinExistence type="predicted"/>
<keyword evidence="3" id="KW-1185">Reference proteome</keyword>
<feature type="region of interest" description="Disordered" evidence="1">
    <location>
        <begin position="619"/>
        <end position="665"/>
    </location>
</feature>
<feature type="compositionally biased region" description="Polar residues" evidence="1">
    <location>
        <begin position="639"/>
        <end position="649"/>
    </location>
</feature>
<protein>
    <submittedName>
        <fullName evidence="2">Uncharacterized protein</fullName>
    </submittedName>
</protein>
<feature type="compositionally biased region" description="Low complexity" evidence="1">
    <location>
        <begin position="190"/>
        <end position="204"/>
    </location>
</feature>
<feature type="compositionally biased region" description="Acidic residues" evidence="1">
    <location>
        <begin position="378"/>
        <end position="388"/>
    </location>
</feature>
<dbReference type="AlphaFoldDB" id="A0A292PPG3"/>
<reference evidence="2" key="1">
    <citation type="submission" date="2015-10" db="EMBL/GenBank/DDBJ databases">
        <authorList>
            <person name="Regsiter A."/>
            <person name="william w."/>
        </authorList>
    </citation>
    <scope>NUCLEOTIDE SEQUENCE</scope>
    <source>
        <strain evidence="2">Montdore</strain>
    </source>
</reference>
<accession>A0A292PPG3</accession>
<evidence type="ECO:0000313" key="2">
    <source>
        <dbReference type="EMBL" id="CUS09439.1"/>
    </source>
</evidence>
<evidence type="ECO:0000313" key="3">
    <source>
        <dbReference type="Proteomes" id="UP001412239"/>
    </source>
</evidence>